<dbReference type="AlphaFoldDB" id="A0A1V5MHG9"/>
<evidence type="ECO:0000256" key="6">
    <source>
        <dbReference type="ARBA" id="ARBA00022840"/>
    </source>
</evidence>
<evidence type="ECO:0000256" key="5">
    <source>
        <dbReference type="ARBA" id="ARBA00022741"/>
    </source>
</evidence>
<keyword evidence="4 10" id="KW-0436">Ligase</keyword>
<keyword evidence="5 13" id="KW-0547">Nucleotide-binding</keyword>
<accession>A0A1V5MHG9</accession>
<dbReference type="GO" id="GO:0071555">
    <property type="term" value="P:cell wall organization"/>
    <property type="evidence" value="ECO:0007669"/>
    <property type="project" value="UniProtKB-KW"/>
</dbReference>
<keyword evidence="3 10" id="KW-0963">Cytoplasm</keyword>
<evidence type="ECO:0000259" key="14">
    <source>
        <dbReference type="PROSITE" id="PS50975"/>
    </source>
</evidence>
<keyword evidence="8 10" id="KW-0573">Peptidoglycan synthesis</keyword>
<comment type="caution">
    <text evidence="15">The sequence shown here is derived from an EMBL/GenBank/DDBJ whole genome shotgun (WGS) entry which is preliminary data.</text>
</comment>
<dbReference type="EMBL" id="MWAK01000117">
    <property type="protein sequence ID" value="OPZ92241.1"/>
    <property type="molecule type" value="Genomic_DNA"/>
</dbReference>
<evidence type="ECO:0000256" key="2">
    <source>
        <dbReference type="ARBA" id="ARBA00010871"/>
    </source>
</evidence>
<dbReference type="Gene3D" id="3.40.50.20">
    <property type="match status" value="1"/>
</dbReference>
<comment type="similarity">
    <text evidence="2 10">Belongs to the D-alanine--D-alanine ligase family.</text>
</comment>
<keyword evidence="12" id="KW-0479">Metal-binding</keyword>
<dbReference type="GO" id="GO:0008360">
    <property type="term" value="P:regulation of cell shape"/>
    <property type="evidence" value="ECO:0007669"/>
    <property type="project" value="UniProtKB-KW"/>
</dbReference>
<dbReference type="HAMAP" id="MF_00047">
    <property type="entry name" value="Dala_Dala_lig"/>
    <property type="match status" value="1"/>
</dbReference>
<dbReference type="GO" id="GO:0009252">
    <property type="term" value="P:peptidoglycan biosynthetic process"/>
    <property type="evidence" value="ECO:0007669"/>
    <property type="project" value="UniProtKB-UniRule"/>
</dbReference>
<organism evidence="15 16">
    <name type="scientific">candidate division TA06 bacterium ADurb.Bin417</name>
    <dbReference type="NCBI Taxonomy" id="1852828"/>
    <lineage>
        <taxon>Bacteria</taxon>
        <taxon>Bacteria division TA06</taxon>
    </lineage>
</organism>
<comment type="subcellular location">
    <subcellularLocation>
        <location evidence="1 10">Cytoplasm</location>
    </subcellularLocation>
</comment>
<sequence>MAKKGINKIAVLAGGDSPEREVSLRSGAAVARALESRGFETVTLDPAAPGFAGALLAGGPPRAAFVALHGGSGENGTIQGFLETLGIPYTGSGVLASALAMDKLLSKQIFLASGVPVPPPCGPGELPLVVKPACGGSTLGISIVRTPGQLAAARRLALRYDRRLLMERFIPGVEITVSILGNRRPRILPSIEIVPVGSDFYDYRAKYQSGGSRHIIPPRLPEAFRRRAERAALRAHQVLGCRGLSRSEVIVDREGRPYLLDVNTIPGFTETSLFPDAAAAAGIPFPDLVIKLLKLACQEK</sequence>
<dbReference type="Gene3D" id="3.30.470.20">
    <property type="entry name" value="ATP-grasp fold, B domain"/>
    <property type="match status" value="1"/>
</dbReference>
<evidence type="ECO:0000256" key="4">
    <source>
        <dbReference type="ARBA" id="ARBA00022598"/>
    </source>
</evidence>
<dbReference type="InterPro" id="IPR005905">
    <property type="entry name" value="D_ala_D_ala"/>
</dbReference>
<dbReference type="InterPro" id="IPR013815">
    <property type="entry name" value="ATP_grasp_subdomain_1"/>
</dbReference>
<dbReference type="Pfam" id="PF01820">
    <property type="entry name" value="Dala_Dala_lig_N"/>
    <property type="match status" value="1"/>
</dbReference>
<dbReference type="SUPFAM" id="SSF52440">
    <property type="entry name" value="PreATP-grasp domain"/>
    <property type="match status" value="1"/>
</dbReference>
<proteinExistence type="inferred from homology"/>
<dbReference type="Pfam" id="PF07478">
    <property type="entry name" value="Dala_Dala_lig_C"/>
    <property type="match status" value="1"/>
</dbReference>
<evidence type="ECO:0000256" key="9">
    <source>
        <dbReference type="ARBA" id="ARBA00023316"/>
    </source>
</evidence>
<comment type="cofactor">
    <cofactor evidence="12">
        <name>Mg(2+)</name>
        <dbReference type="ChEBI" id="CHEBI:18420"/>
    </cofactor>
    <cofactor evidence="12">
        <name>Mn(2+)</name>
        <dbReference type="ChEBI" id="CHEBI:29035"/>
    </cofactor>
    <text evidence="12">Binds 2 magnesium or manganese ions per subunit.</text>
</comment>
<dbReference type="PANTHER" id="PTHR23132:SF23">
    <property type="entry name" value="D-ALANINE--D-ALANINE LIGASE B"/>
    <property type="match status" value="1"/>
</dbReference>
<evidence type="ECO:0000256" key="1">
    <source>
        <dbReference type="ARBA" id="ARBA00004496"/>
    </source>
</evidence>
<dbReference type="GO" id="GO:0008716">
    <property type="term" value="F:D-alanine-D-alanine ligase activity"/>
    <property type="evidence" value="ECO:0007669"/>
    <property type="project" value="UniProtKB-UniRule"/>
</dbReference>
<dbReference type="GO" id="GO:0005524">
    <property type="term" value="F:ATP binding"/>
    <property type="evidence" value="ECO:0007669"/>
    <property type="project" value="UniProtKB-UniRule"/>
</dbReference>
<dbReference type="Gene3D" id="3.30.1490.20">
    <property type="entry name" value="ATP-grasp fold, A domain"/>
    <property type="match status" value="1"/>
</dbReference>
<keyword evidence="9 10" id="KW-0961">Cell wall biogenesis/degradation</keyword>
<dbReference type="Proteomes" id="UP000485484">
    <property type="component" value="Unassembled WGS sequence"/>
</dbReference>
<evidence type="ECO:0000256" key="12">
    <source>
        <dbReference type="PIRSR" id="PIRSR039102-3"/>
    </source>
</evidence>
<dbReference type="InterPro" id="IPR011095">
    <property type="entry name" value="Dala_Dala_lig_C"/>
</dbReference>
<dbReference type="InterPro" id="IPR011127">
    <property type="entry name" value="Dala_Dala_lig_N"/>
</dbReference>
<dbReference type="InterPro" id="IPR011761">
    <property type="entry name" value="ATP-grasp"/>
</dbReference>
<dbReference type="NCBIfam" id="TIGR01205">
    <property type="entry name" value="D_ala_D_alaTIGR"/>
    <property type="match status" value="1"/>
</dbReference>
<comment type="pathway">
    <text evidence="10">Cell wall biogenesis; peptidoglycan biosynthesis.</text>
</comment>
<evidence type="ECO:0000256" key="13">
    <source>
        <dbReference type="PROSITE-ProRule" id="PRU00409"/>
    </source>
</evidence>
<evidence type="ECO:0000313" key="15">
    <source>
        <dbReference type="EMBL" id="OPZ92241.1"/>
    </source>
</evidence>
<feature type="binding site" evidence="12">
    <location>
        <position position="263"/>
    </location>
    <ligand>
        <name>Mg(2+)</name>
        <dbReference type="ChEBI" id="CHEBI:18420"/>
        <label>2</label>
    </ligand>
</feature>
<evidence type="ECO:0000256" key="3">
    <source>
        <dbReference type="ARBA" id="ARBA00022490"/>
    </source>
</evidence>
<feature type="domain" description="ATP-grasp" evidence="14">
    <location>
        <begin position="79"/>
        <end position="294"/>
    </location>
</feature>
<dbReference type="PANTHER" id="PTHR23132">
    <property type="entry name" value="D-ALANINE--D-ALANINE LIGASE"/>
    <property type="match status" value="1"/>
</dbReference>
<dbReference type="GO" id="GO:0005737">
    <property type="term" value="C:cytoplasm"/>
    <property type="evidence" value="ECO:0007669"/>
    <property type="project" value="UniProtKB-SubCell"/>
</dbReference>
<evidence type="ECO:0000256" key="7">
    <source>
        <dbReference type="ARBA" id="ARBA00022960"/>
    </source>
</evidence>
<dbReference type="UniPathway" id="UPA00219"/>
<dbReference type="GO" id="GO:0046872">
    <property type="term" value="F:metal ion binding"/>
    <property type="evidence" value="ECO:0007669"/>
    <property type="project" value="UniProtKB-KW"/>
</dbReference>
<gene>
    <name evidence="15" type="primary">ddlB_1</name>
    <name evidence="10" type="synonym">ddl</name>
    <name evidence="15" type="ORF">BWY73_00886</name>
</gene>
<keyword evidence="12" id="KW-0464">Manganese</keyword>
<evidence type="ECO:0000256" key="8">
    <source>
        <dbReference type="ARBA" id="ARBA00022984"/>
    </source>
</evidence>
<dbReference type="NCBIfam" id="NF002378">
    <property type="entry name" value="PRK01372.1"/>
    <property type="match status" value="1"/>
</dbReference>
<protein>
    <recommendedName>
        <fullName evidence="10">D-alanine--D-alanine ligase</fullName>
        <ecNumber evidence="10">6.3.2.4</ecNumber>
    </recommendedName>
    <alternativeName>
        <fullName evidence="10">D-Ala-D-Ala ligase</fullName>
    </alternativeName>
    <alternativeName>
        <fullName evidence="10">D-alanylalanine synthetase</fullName>
    </alternativeName>
</protein>
<dbReference type="InterPro" id="IPR000291">
    <property type="entry name" value="D-Ala_lig_Van_CS"/>
</dbReference>
<reference evidence="15 16" key="1">
    <citation type="submission" date="2017-02" db="EMBL/GenBank/DDBJ databases">
        <title>Delving into the versatile metabolic prowess of the omnipresent phylum Bacteroidetes.</title>
        <authorList>
            <person name="Nobu M.K."/>
            <person name="Mei R."/>
            <person name="Narihiro T."/>
            <person name="Kuroda K."/>
            <person name="Liu W.-T."/>
        </authorList>
    </citation>
    <scope>NUCLEOTIDE SEQUENCE [LARGE SCALE GENOMIC DNA]</scope>
    <source>
        <strain evidence="15">ADurb.Bin417</strain>
    </source>
</reference>
<comment type="function">
    <text evidence="10">Cell wall formation.</text>
</comment>
<keyword evidence="7 10" id="KW-0133">Cell shape</keyword>
<feature type="active site" evidence="11">
    <location>
        <position position="137"/>
    </location>
</feature>
<keyword evidence="6 13" id="KW-0067">ATP-binding</keyword>
<keyword evidence="12" id="KW-0460">Magnesium</keyword>
<name>A0A1V5MHG9_UNCT6</name>
<dbReference type="InterPro" id="IPR016185">
    <property type="entry name" value="PreATP-grasp_dom_sf"/>
</dbReference>
<dbReference type="PIRSF" id="PIRSF039102">
    <property type="entry name" value="Ddl/VanB"/>
    <property type="match status" value="1"/>
</dbReference>
<feature type="active site" evidence="11">
    <location>
        <position position="272"/>
    </location>
</feature>
<evidence type="ECO:0000256" key="11">
    <source>
        <dbReference type="PIRSR" id="PIRSR039102-1"/>
    </source>
</evidence>
<dbReference type="EC" id="6.3.2.4" evidence="10"/>
<feature type="active site" evidence="11">
    <location>
        <position position="19"/>
    </location>
</feature>
<comment type="catalytic activity">
    <reaction evidence="10">
        <text>2 D-alanine + ATP = D-alanyl-D-alanine + ADP + phosphate + H(+)</text>
        <dbReference type="Rhea" id="RHEA:11224"/>
        <dbReference type="ChEBI" id="CHEBI:15378"/>
        <dbReference type="ChEBI" id="CHEBI:30616"/>
        <dbReference type="ChEBI" id="CHEBI:43474"/>
        <dbReference type="ChEBI" id="CHEBI:57416"/>
        <dbReference type="ChEBI" id="CHEBI:57822"/>
        <dbReference type="ChEBI" id="CHEBI:456216"/>
        <dbReference type="EC" id="6.3.2.4"/>
    </reaction>
</comment>
<evidence type="ECO:0000256" key="10">
    <source>
        <dbReference type="HAMAP-Rule" id="MF_00047"/>
    </source>
</evidence>
<dbReference type="SUPFAM" id="SSF56059">
    <property type="entry name" value="Glutathione synthetase ATP-binding domain-like"/>
    <property type="match status" value="1"/>
</dbReference>
<dbReference type="PROSITE" id="PS50975">
    <property type="entry name" value="ATP_GRASP"/>
    <property type="match status" value="1"/>
</dbReference>
<evidence type="ECO:0000313" key="16">
    <source>
        <dbReference type="Proteomes" id="UP000485484"/>
    </source>
</evidence>
<dbReference type="PROSITE" id="PS00843">
    <property type="entry name" value="DALA_DALA_LIGASE_1"/>
    <property type="match status" value="1"/>
</dbReference>